<gene>
    <name evidence="7" type="ORF">ACFOWD_00415</name>
</gene>
<evidence type="ECO:0000256" key="3">
    <source>
        <dbReference type="SAM" id="SignalP"/>
    </source>
</evidence>
<evidence type="ECO:0000256" key="1">
    <source>
        <dbReference type="ARBA" id="ARBA00022729"/>
    </source>
</evidence>
<comment type="caution">
    <text evidence="7">The sequence shown here is derived from an EMBL/GenBank/DDBJ whole genome shotgun (WGS) entry which is preliminary data.</text>
</comment>
<dbReference type="Proteomes" id="UP001595826">
    <property type="component" value="Unassembled WGS sequence"/>
</dbReference>
<evidence type="ECO:0000259" key="4">
    <source>
        <dbReference type="Pfam" id="PF16403"/>
    </source>
</evidence>
<evidence type="ECO:0000313" key="8">
    <source>
        <dbReference type="Proteomes" id="UP001595826"/>
    </source>
</evidence>
<protein>
    <submittedName>
        <fullName evidence="7">Immunoglobulin-like domain-containing protein</fullName>
    </submittedName>
</protein>
<dbReference type="Gene3D" id="2.60.40.10">
    <property type="entry name" value="Immunoglobulins"/>
    <property type="match status" value="7"/>
</dbReference>
<dbReference type="Pfam" id="PF19077">
    <property type="entry name" value="Big_13"/>
    <property type="match status" value="1"/>
</dbReference>
<dbReference type="NCBIfam" id="TIGR04183">
    <property type="entry name" value="Por_Secre_tail"/>
    <property type="match status" value="1"/>
</dbReference>
<dbReference type="RefSeq" id="WP_377407185.1">
    <property type="nucleotide sequence ID" value="NZ_JBHSCY010000001.1"/>
</dbReference>
<feature type="domain" description="Pesticidal crystal protein Cry22Aa Ig-like" evidence="4">
    <location>
        <begin position="814"/>
        <end position="897"/>
    </location>
</feature>
<name>A0ABV8R665_9FLAO</name>
<dbReference type="Gene3D" id="2.60.40.2810">
    <property type="match status" value="2"/>
</dbReference>
<dbReference type="Pfam" id="PF16403">
    <property type="entry name" value="Bact_surface_Ig-like"/>
    <property type="match status" value="6"/>
</dbReference>
<feature type="domain" description="Pesticidal crystal protein Cry22Aa Ig-like" evidence="4">
    <location>
        <begin position="906"/>
        <end position="984"/>
    </location>
</feature>
<dbReference type="InterPro" id="IPR051846">
    <property type="entry name" value="SH2_domain_adapters"/>
</dbReference>
<dbReference type="Gene3D" id="2.60.40.3440">
    <property type="match status" value="5"/>
</dbReference>
<keyword evidence="2" id="KW-0727">SH2 domain</keyword>
<dbReference type="PANTHER" id="PTHR15127">
    <property type="entry name" value="HEAVYWEIGHT, ISOFORM A"/>
    <property type="match status" value="1"/>
</dbReference>
<dbReference type="EMBL" id="JBHSCY010000001">
    <property type="protein sequence ID" value="MFC4267352.1"/>
    <property type="molecule type" value="Genomic_DNA"/>
</dbReference>
<evidence type="ECO:0000256" key="2">
    <source>
        <dbReference type="ARBA" id="ARBA00022999"/>
    </source>
</evidence>
<dbReference type="InterPro" id="IPR026444">
    <property type="entry name" value="Secre_tail"/>
</dbReference>
<dbReference type="InterPro" id="IPR013783">
    <property type="entry name" value="Ig-like_fold"/>
</dbReference>
<reference evidence="8" key="1">
    <citation type="journal article" date="2019" name="Int. J. Syst. Evol. Microbiol.">
        <title>The Global Catalogue of Microorganisms (GCM) 10K type strain sequencing project: providing services to taxonomists for standard genome sequencing and annotation.</title>
        <authorList>
            <consortium name="The Broad Institute Genomics Platform"/>
            <consortium name="The Broad Institute Genome Sequencing Center for Infectious Disease"/>
            <person name="Wu L."/>
            <person name="Ma J."/>
        </authorList>
    </citation>
    <scope>NUCLEOTIDE SEQUENCE [LARGE SCALE GENOMIC DNA]</scope>
    <source>
        <strain evidence="8">CECT 8655</strain>
    </source>
</reference>
<feature type="domain" description="Pesticidal crystal protein Cry22Aa Ig-like" evidence="4">
    <location>
        <begin position="652"/>
        <end position="725"/>
    </location>
</feature>
<feature type="domain" description="Secretion system C-terminal sorting" evidence="5">
    <location>
        <begin position="1719"/>
        <end position="1793"/>
    </location>
</feature>
<feature type="chain" id="PRO_5045141448" evidence="3">
    <location>
        <begin position="22"/>
        <end position="1796"/>
    </location>
</feature>
<dbReference type="PANTHER" id="PTHR15127:SF32">
    <property type="entry name" value="HEAVYWEIGHT, ISOFORM A"/>
    <property type="match status" value="1"/>
</dbReference>
<accession>A0ABV8R665</accession>
<feature type="domain" description="Pesticidal crystal protein Cry22Aa Ig-like" evidence="4">
    <location>
        <begin position="733"/>
        <end position="806"/>
    </location>
</feature>
<dbReference type="InterPro" id="IPR044016">
    <property type="entry name" value="Big_13"/>
</dbReference>
<keyword evidence="1 3" id="KW-0732">Signal</keyword>
<dbReference type="Pfam" id="PF18962">
    <property type="entry name" value="Por_Secre_tail"/>
    <property type="match status" value="1"/>
</dbReference>
<evidence type="ECO:0000259" key="6">
    <source>
        <dbReference type="Pfam" id="PF19077"/>
    </source>
</evidence>
<feature type="signal peptide" evidence="3">
    <location>
        <begin position="1"/>
        <end position="21"/>
    </location>
</feature>
<sequence length="1796" mass="187571">MKKITTLIVFSFILFSNFASTNDEKLFFENDIFTVVKKNLENNNSLNYNSAVLTEKTLKIVPGAPTVAPDLTAISDTGRFDNDNITNNNAPTFTVSGFTAAAGDVVKIYAGGTSGTFLGSSVALSGGETSVDITSNVISDGTYSITATITNGSESSESPALSTLVIDTVKPTVNSISKIGFNTGTYPVRNTMREVNAQRFGLDFFIEFSEKMDHYNANWPTLSYSPDASVVLANRSNSSGFTTGIEGPLSRFRLLLDPPIDDDNEYEDIDITISSSADLAGNVMDPTTLTDVFSIDMIGPTSNPNTVLAASKNVVSGATITLDASVSANETAWLIPNGDITSAIFQNYTFSANGSTVTTSAIAGSTITAPTAEGVYQLYILDDVYNFTTTPATATITVDNTAPTLTPSVVANIDEGETALGTISANEDVTWTDSSADVSVNSSGVITLNAGASLANSPYTFTITGTDNSNNATTTSQFSVTVNDITKPVISLLGDNPQVIEVGTAYSELNATASDNKDGDISGTIVINSSTVNTNVVDSYTVTYNVTDAAGNVADQVTRTVNVVDTTKPVITLLGDNPQVIEVGTPYSELNATASDNLDGNISGNIVIDATNVDTNIVDSYTVTYNVTDANGNVADEVTRTVNVVDTTKPVITLLGDATVTIEVGSTYVDSGVTVTDNYDSNITASLVTDLTDVNINIVDSYTVTYNVTDANGNVADEVTRTVNVVDTTKPVITLLGDATVTIEVGSTYVDSGVTVTDNYDSNITASLVTDLTDVNINIVDSYTVTYNVTDANGNVADEVTRTVNVVDTTKPVITLIGDNPQILEYNEVYTELGATATDNYDDNTTLTATINIDAAAAIAGASDGNTFGTLGTYNVTYNVTDANGNVADEVTRTVEVVDTTKPVLTLLGDNPQLIEIISGNDAVYVELGATASDEFDLDVDDADIVIDTSALTPNLGNVGCYPVVYSVTDASGNTRTRTRTVFVLEQGKPWAKDDSYTVSQDSQNNELRIINNDSYGTDGANADDKLALIGTYTDNGGKIDLIAETYVLYTPRTGFFGTDSFTYTITDATGDASVATVTITVTQDFAPTAVDDVVTVLENSGLTTINVLANDDFGGNNAHAVTPLTLPSATTAEGGTVVVNAGQVDYTPATDFSGLDSFTYTIKDTDGDTATGTVLITVTVDDSFIPQTPPVAQPDVDSVDQNSVGNIIDVLVNDDFGTDGAINEGLTLPNGTLLGDSDKLGTVSVDTNGTAITSDDVILYTPKSGFVGEDSFKYMITDANGDTSITIVTVTVTELSTPTAVADAVIVVQDSGVTSINVLANDGYGSDGAATSDALTLPSATSTQGGTVVVNAGQVDYTPASGFTGQDTFTYVIKDLDGDTSTATVTVTVTSISSASVPTAQDDAVSFTQNSTDNIISILLDNGSGADDFGVDGANATHPISLSGSYTDLGGKIDLVGTTVKYSPRTDFVGVDVFSYTITDLNGDSSTAEVTVTVTEITTPTAVDDVASTTEDSGAISIDVLANDSYGFDGAASSDALTLPSAISTQGGTVVVNAGEVDYTPASGFFGTDTFDYTIKDDTGDTSTATVTVTVTEAVVVNDMPTAQDDVVVVLVNTTDNDINILDDNGNGVDVYGTDGANATHPISLFGAYTDKGAKIDLVGNIVKYTPAPSFVGVDKFSYMITDGNGDSSTAEVTVNVNVSRPSDVTDNDNVILKELQVYPNPSEGDVNIIVSSKKTDKVRVVLFDVTGKVIYQNIETLSEGENRINFNINAKSGILMLKVFSEATNYGTRKVVFK</sequence>
<dbReference type="Pfam" id="PF17963">
    <property type="entry name" value="Big_9"/>
    <property type="match status" value="7"/>
</dbReference>
<organism evidence="7 8">
    <name type="scientific">Polaribacter marinivivus</name>
    <dbReference type="NCBI Taxonomy" id="1524260"/>
    <lineage>
        <taxon>Bacteria</taxon>
        <taxon>Pseudomonadati</taxon>
        <taxon>Bacteroidota</taxon>
        <taxon>Flavobacteriia</taxon>
        <taxon>Flavobacteriales</taxon>
        <taxon>Flavobacteriaceae</taxon>
    </lineage>
</organism>
<evidence type="ECO:0000259" key="5">
    <source>
        <dbReference type="Pfam" id="PF18962"/>
    </source>
</evidence>
<proteinExistence type="predicted"/>
<dbReference type="InterPro" id="IPR032179">
    <property type="entry name" value="Cry22Aa_Ig-like"/>
</dbReference>
<evidence type="ECO:0000313" key="7">
    <source>
        <dbReference type="EMBL" id="MFC4267352.1"/>
    </source>
</evidence>
<feature type="domain" description="Bacterial Ig-like" evidence="6">
    <location>
        <begin position="66"/>
        <end position="168"/>
    </location>
</feature>
<dbReference type="NCBIfam" id="NF012211">
    <property type="entry name" value="tand_rpt_95"/>
    <property type="match status" value="6"/>
</dbReference>
<feature type="domain" description="Pesticidal crystal protein Cry22Aa Ig-like" evidence="4">
    <location>
        <begin position="571"/>
        <end position="644"/>
    </location>
</feature>
<feature type="domain" description="Pesticidal crystal protein Cry22Aa Ig-like" evidence="4">
    <location>
        <begin position="490"/>
        <end position="563"/>
    </location>
</feature>
<keyword evidence="8" id="KW-1185">Reference proteome</keyword>